<proteinExistence type="predicted"/>
<organism evidence="1">
    <name type="scientific">Streptomyces sp. NBC_00180</name>
    <dbReference type="NCBI Taxonomy" id="2903632"/>
    <lineage>
        <taxon>Bacteria</taxon>
        <taxon>Bacillati</taxon>
        <taxon>Actinomycetota</taxon>
        <taxon>Actinomycetes</taxon>
        <taxon>Kitasatosporales</taxon>
        <taxon>Streptomycetaceae</taxon>
        <taxon>Streptomyces</taxon>
    </lineage>
</organism>
<dbReference type="Pfam" id="PF19907">
    <property type="entry name" value="DUF6380"/>
    <property type="match status" value="1"/>
</dbReference>
<protein>
    <submittedName>
        <fullName evidence="1">Uncharacterized protein</fullName>
    </submittedName>
</protein>
<dbReference type="InterPro" id="IPR045960">
    <property type="entry name" value="DUF6380"/>
</dbReference>
<gene>
    <name evidence="1" type="ORF">OG477_04890</name>
</gene>
<sequence>MDIPVQGDAAGEKWRATLRCRAASLTETTGRAAFKHLHGGRAGEGAR</sequence>
<evidence type="ECO:0000313" key="1">
    <source>
        <dbReference type="EMBL" id="WTP84739.1"/>
    </source>
</evidence>
<reference evidence="1" key="1">
    <citation type="submission" date="2022-10" db="EMBL/GenBank/DDBJ databases">
        <title>The complete genomes of actinobacterial strains from the NBC collection.</title>
        <authorList>
            <person name="Joergensen T.S."/>
            <person name="Alvarez Arevalo M."/>
            <person name="Sterndorff E.B."/>
            <person name="Faurdal D."/>
            <person name="Vuksanovic O."/>
            <person name="Mourched A.-S."/>
            <person name="Charusanti P."/>
            <person name="Shaw S."/>
            <person name="Blin K."/>
            <person name="Weber T."/>
        </authorList>
    </citation>
    <scope>NUCLEOTIDE SEQUENCE</scope>
    <source>
        <strain evidence="1">NBC 00180</strain>
    </source>
</reference>
<dbReference type="AlphaFoldDB" id="A0AAU1HPP0"/>
<name>A0AAU1HPP0_9ACTN</name>
<dbReference type="EMBL" id="CP108140">
    <property type="protein sequence ID" value="WTP84739.1"/>
    <property type="molecule type" value="Genomic_DNA"/>
</dbReference>
<accession>A0AAU1HPP0</accession>